<keyword evidence="6" id="KW-1185">Reference proteome</keyword>
<dbReference type="PRINTS" id="PR00385">
    <property type="entry name" value="P450"/>
</dbReference>
<reference evidence="5" key="1">
    <citation type="submission" date="2023-06" db="EMBL/GenBank/DDBJ databases">
        <authorList>
            <person name="Noh H."/>
        </authorList>
    </citation>
    <scope>NUCLEOTIDE SEQUENCE</scope>
    <source>
        <strain evidence="5">DUCC20226</strain>
    </source>
</reference>
<dbReference type="InterPro" id="IPR002401">
    <property type="entry name" value="Cyt_P450_E_grp-I"/>
</dbReference>
<comment type="caution">
    <text evidence="5">The sequence shown here is derived from an EMBL/GenBank/DDBJ whole genome shotgun (WGS) entry which is preliminary data.</text>
</comment>
<dbReference type="EMBL" id="JAUJFL010000001">
    <property type="protein sequence ID" value="KAK2615795.1"/>
    <property type="molecule type" value="Genomic_DNA"/>
</dbReference>
<dbReference type="SUPFAM" id="SSF48264">
    <property type="entry name" value="Cytochrome P450"/>
    <property type="match status" value="1"/>
</dbReference>
<evidence type="ECO:0000313" key="5">
    <source>
        <dbReference type="EMBL" id="KAK2615795.1"/>
    </source>
</evidence>
<protein>
    <recommendedName>
        <fullName evidence="7">Cytochrome P450</fullName>
    </recommendedName>
</protein>
<dbReference type="GO" id="GO:0005506">
    <property type="term" value="F:iron ion binding"/>
    <property type="evidence" value="ECO:0007669"/>
    <property type="project" value="InterPro"/>
</dbReference>
<keyword evidence="2 4" id="KW-0479">Metal-binding</keyword>
<evidence type="ECO:0000256" key="4">
    <source>
        <dbReference type="PIRSR" id="PIRSR602401-1"/>
    </source>
</evidence>
<dbReference type="GO" id="GO:0020037">
    <property type="term" value="F:heme binding"/>
    <property type="evidence" value="ECO:0007669"/>
    <property type="project" value="InterPro"/>
</dbReference>
<keyword evidence="3 4" id="KW-0408">Iron</keyword>
<proteinExistence type="predicted"/>
<dbReference type="Gene3D" id="1.10.630.10">
    <property type="entry name" value="Cytochrome P450"/>
    <property type="match status" value="1"/>
</dbReference>
<dbReference type="PANTHER" id="PTHR24305">
    <property type="entry name" value="CYTOCHROME P450"/>
    <property type="match status" value="1"/>
</dbReference>
<dbReference type="PRINTS" id="PR00463">
    <property type="entry name" value="EP450I"/>
</dbReference>
<sequence length="541" mass="60015">MLTQLFVAAVVLLVSYLYSKIRFKRLRQFARFPQLPPSVLLGHLQTVDEFVKRSEPGAHPDVAFAAMHEALGRPPVMFVDLRPIASPMLVVASYKIAEQIAKPSDGFPHSPPKVPEIWNHMVHLSGPTSIASSKGEEWKALRKRFNPGFAPQHLLSLLPAIVHKASIFVDRLSDLARSGDEFLLQRLATDLTLDLIGDLALDADMGAQTASPAKLTRDFQELIQTYTSEQIDLPWWFTPRLEWKRSSLATQVRNTLQAIVQSSHAKYDQSTNRPRSILSISLEDIDILSPKLLGTTCDQLSTFLFAGHDTTSTTIAWMLYEVSRTPHALHAVRTELDELFGTDPNPAAVAACLPLPGGEELVNRMVYTSAVIRETLRLWPPGATSRMTRPGEGLRATMCTSEGETCELDLDGMMLYHVPYIIQRDPAVYGETANTFVPERWLRHDAADSIPAGAWRAFERGPRNCIGQELATIEARVVMALVARRFDFSKVGIGAAILDGATGQPEVGADGQYKVAEKMYNTREVTSKPVDGMRMRTKFVG</sequence>
<evidence type="ECO:0008006" key="7">
    <source>
        <dbReference type="Google" id="ProtNLM"/>
    </source>
</evidence>
<keyword evidence="1 4" id="KW-0349">Heme</keyword>
<accession>A0AAD9W9C4</accession>
<evidence type="ECO:0000256" key="1">
    <source>
        <dbReference type="ARBA" id="ARBA00022617"/>
    </source>
</evidence>
<dbReference type="CDD" id="cd11051">
    <property type="entry name" value="CYP59-like"/>
    <property type="match status" value="1"/>
</dbReference>
<feature type="binding site" description="axial binding residue" evidence="4">
    <location>
        <position position="465"/>
    </location>
    <ligand>
        <name>heme</name>
        <dbReference type="ChEBI" id="CHEBI:30413"/>
    </ligand>
    <ligandPart>
        <name>Fe</name>
        <dbReference type="ChEBI" id="CHEBI:18248"/>
    </ligandPart>
</feature>
<dbReference type="InterPro" id="IPR050121">
    <property type="entry name" value="Cytochrome_P450_monoxygenase"/>
</dbReference>
<dbReference type="AlphaFoldDB" id="A0AAD9W9C4"/>
<comment type="cofactor">
    <cofactor evidence="4">
        <name>heme</name>
        <dbReference type="ChEBI" id="CHEBI:30413"/>
    </cofactor>
</comment>
<name>A0AAD9W9C4_PHOAM</name>
<dbReference type="Pfam" id="PF00067">
    <property type="entry name" value="p450"/>
    <property type="match status" value="1"/>
</dbReference>
<dbReference type="InterPro" id="IPR036396">
    <property type="entry name" value="Cyt_P450_sf"/>
</dbReference>
<dbReference type="GO" id="GO:0004497">
    <property type="term" value="F:monooxygenase activity"/>
    <property type="evidence" value="ECO:0007669"/>
    <property type="project" value="InterPro"/>
</dbReference>
<evidence type="ECO:0000256" key="2">
    <source>
        <dbReference type="ARBA" id="ARBA00022723"/>
    </source>
</evidence>
<dbReference type="GO" id="GO:0016705">
    <property type="term" value="F:oxidoreductase activity, acting on paired donors, with incorporation or reduction of molecular oxygen"/>
    <property type="evidence" value="ECO:0007669"/>
    <property type="project" value="InterPro"/>
</dbReference>
<evidence type="ECO:0000256" key="3">
    <source>
        <dbReference type="ARBA" id="ARBA00023004"/>
    </source>
</evidence>
<organism evidence="5 6">
    <name type="scientific">Phomopsis amygdali</name>
    <name type="common">Fusicoccum amygdali</name>
    <dbReference type="NCBI Taxonomy" id="1214568"/>
    <lineage>
        <taxon>Eukaryota</taxon>
        <taxon>Fungi</taxon>
        <taxon>Dikarya</taxon>
        <taxon>Ascomycota</taxon>
        <taxon>Pezizomycotina</taxon>
        <taxon>Sordariomycetes</taxon>
        <taxon>Sordariomycetidae</taxon>
        <taxon>Diaporthales</taxon>
        <taxon>Diaporthaceae</taxon>
        <taxon>Diaporthe</taxon>
    </lineage>
</organism>
<evidence type="ECO:0000313" key="6">
    <source>
        <dbReference type="Proteomes" id="UP001265746"/>
    </source>
</evidence>
<dbReference type="InterPro" id="IPR001128">
    <property type="entry name" value="Cyt_P450"/>
</dbReference>
<dbReference type="PANTHER" id="PTHR24305:SF222">
    <property type="entry name" value="CYTOCHROME P450 MONOOXYGENASE STCS"/>
    <property type="match status" value="1"/>
</dbReference>
<dbReference type="Proteomes" id="UP001265746">
    <property type="component" value="Unassembled WGS sequence"/>
</dbReference>
<gene>
    <name evidence="5" type="ORF">N8I77_002522</name>
</gene>